<dbReference type="GO" id="GO:0016746">
    <property type="term" value="F:acyltransferase activity"/>
    <property type="evidence" value="ECO:0007669"/>
    <property type="project" value="InterPro"/>
</dbReference>
<dbReference type="GO" id="GO:0045254">
    <property type="term" value="C:pyruvate dehydrogenase complex"/>
    <property type="evidence" value="ECO:0007669"/>
    <property type="project" value="InterPro"/>
</dbReference>
<dbReference type="PANTHER" id="PTHR23151:SF90">
    <property type="entry name" value="DIHYDROLIPOYLLYSINE-RESIDUE ACETYLTRANSFERASE COMPONENT OF PYRUVATE DEHYDROGENASE COMPLEX, MITOCHONDRIAL-RELATED"/>
    <property type="match status" value="1"/>
</dbReference>
<dbReference type="OrthoDB" id="43122at2759"/>
<feature type="domain" description="Lipoyl-binding" evidence="6">
    <location>
        <begin position="1111"/>
        <end position="1186"/>
    </location>
</feature>
<dbReference type="SUPFAM" id="SSF47005">
    <property type="entry name" value="Peripheral subunit-binding domain of 2-oxo acid dehydrogenase complex"/>
    <property type="match status" value="1"/>
</dbReference>
<dbReference type="Gene3D" id="2.40.50.100">
    <property type="match status" value="2"/>
</dbReference>
<dbReference type="InterPro" id="IPR001078">
    <property type="entry name" value="2-oxoacid_DH_actylTfrase"/>
</dbReference>
<evidence type="ECO:0000256" key="4">
    <source>
        <dbReference type="SAM" id="Coils"/>
    </source>
</evidence>
<feature type="region of interest" description="Disordered" evidence="5">
    <location>
        <begin position="373"/>
        <end position="433"/>
    </location>
</feature>
<evidence type="ECO:0000313" key="8">
    <source>
        <dbReference type="EMBL" id="KMQ93282.1"/>
    </source>
</evidence>
<feature type="compositionally biased region" description="Low complexity" evidence="5">
    <location>
        <begin position="1086"/>
        <end position="1101"/>
    </location>
</feature>
<dbReference type="PaxDb" id="67767-A0A0J7KSA4"/>
<dbReference type="InterPro" id="IPR036625">
    <property type="entry name" value="E3-bd_dom_sf"/>
</dbReference>
<dbReference type="SUPFAM" id="SSF52777">
    <property type="entry name" value="CoA-dependent acyltransferases"/>
    <property type="match status" value="1"/>
</dbReference>
<dbReference type="FunFam" id="2.40.50.100:FF:000010">
    <property type="entry name" value="Acetyltransferase component of pyruvate dehydrogenase complex"/>
    <property type="match status" value="2"/>
</dbReference>
<keyword evidence="2" id="KW-0450">Lipoyl</keyword>
<proteinExistence type="inferred from homology"/>
<feature type="region of interest" description="Disordered" evidence="5">
    <location>
        <begin position="1275"/>
        <end position="1300"/>
    </location>
</feature>
<evidence type="ECO:0000313" key="9">
    <source>
        <dbReference type="Proteomes" id="UP000036403"/>
    </source>
</evidence>
<dbReference type="Pfam" id="PF00198">
    <property type="entry name" value="2-oxoacid_dh"/>
    <property type="match status" value="1"/>
</dbReference>
<dbReference type="InterPro" id="IPR011053">
    <property type="entry name" value="Single_hybrid_motif"/>
</dbReference>
<keyword evidence="8" id="KW-0670">Pyruvate</keyword>
<comment type="caution">
    <text evidence="8">The sequence shown here is derived from an EMBL/GenBank/DDBJ whole genome shotgun (WGS) entry which is preliminary data.</text>
</comment>
<dbReference type="PROSITE" id="PS00189">
    <property type="entry name" value="LIPOYL"/>
    <property type="match status" value="2"/>
</dbReference>
<feature type="region of interest" description="Disordered" evidence="5">
    <location>
        <begin position="677"/>
        <end position="723"/>
    </location>
</feature>
<evidence type="ECO:0000256" key="2">
    <source>
        <dbReference type="ARBA" id="ARBA00022823"/>
    </source>
</evidence>
<evidence type="ECO:0000256" key="1">
    <source>
        <dbReference type="ARBA" id="ARBA00007317"/>
    </source>
</evidence>
<keyword evidence="3" id="KW-0809">Transit peptide</keyword>
<organism evidence="8 9">
    <name type="scientific">Lasius niger</name>
    <name type="common">Black garden ant</name>
    <dbReference type="NCBI Taxonomy" id="67767"/>
    <lineage>
        <taxon>Eukaryota</taxon>
        <taxon>Metazoa</taxon>
        <taxon>Ecdysozoa</taxon>
        <taxon>Arthropoda</taxon>
        <taxon>Hexapoda</taxon>
        <taxon>Insecta</taxon>
        <taxon>Pterygota</taxon>
        <taxon>Neoptera</taxon>
        <taxon>Endopterygota</taxon>
        <taxon>Hymenoptera</taxon>
        <taxon>Apocrita</taxon>
        <taxon>Aculeata</taxon>
        <taxon>Formicoidea</taxon>
        <taxon>Formicidae</taxon>
        <taxon>Formicinae</taxon>
        <taxon>Lasius</taxon>
        <taxon>Lasius</taxon>
    </lineage>
</organism>
<reference evidence="8 9" key="1">
    <citation type="submission" date="2015-04" db="EMBL/GenBank/DDBJ databases">
        <title>Lasius niger genome sequencing.</title>
        <authorList>
            <person name="Konorov E.A."/>
            <person name="Nikitin M.A."/>
            <person name="Kirill M.V."/>
            <person name="Chang P."/>
        </authorList>
    </citation>
    <scope>NUCLEOTIDE SEQUENCE [LARGE SCALE GENOMIC DNA]</scope>
    <source>
        <tissue evidence="8">Whole</tissue>
    </source>
</reference>
<dbReference type="InterPro" id="IPR004167">
    <property type="entry name" value="PSBD"/>
</dbReference>
<feature type="compositionally biased region" description="Polar residues" evidence="5">
    <location>
        <begin position="393"/>
        <end position="410"/>
    </location>
</feature>
<dbReference type="Pfam" id="PF00364">
    <property type="entry name" value="Biotin_lipoyl"/>
    <property type="match status" value="2"/>
</dbReference>
<keyword evidence="9" id="KW-1185">Reference proteome</keyword>
<dbReference type="EMBL" id="LBMM01003644">
    <property type="protein sequence ID" value="KMQ93282.1"/>
    <property type="molecule type" value="Genomic_DNA"/>
</dbReference>
<dbReference type="Pfam" id="PF25541">
    <property type="entry name" value="TBCA_PH"/>
    <property type="match status" value="1"/>
</dbReference>
<dbReference type="InterPro" id="IPR023213">
    <property type="entry name" value="CAT-like_dom_sf"/>
</dbReference>
<evidence type="ECO:0000256" key="3">
    <source>
        <dbReference type="ARBA" id="ARBA00022946"/>
    </source>
</evidence>
<protein>
    <submittedName>
        <fullName evidence="8">Dihydrolipoyllysine-residue acetyltransferase component of pyruvate dehydrogenase mitochondrial</fullName>
    </submittedName>
</protein>
<dbReference type="CDD" id="cd06849">
    <property type="entry name" value="lipoyl_domain"/>
    <property type="match status" value="2"/>
</dbReference>
<feature type="coiled-coil region" evidence="4">
    <location>
        <begin position="255"/>
        <end position="335"/>
    </location>
</feature>
<keyword evidence="8" id="KW-0808">Transferase</keyword>
<accession>A0A0J7KSA4</accession>
<name>A0A0J7KSA4_LASNI</name>
<evidence type="ECO:0000259" key="6">
    <source>
        <dbReference type="PROSITE" id="PS50968"/>
    </source>
</evidence>
<dbReference type="PANTHER" id="PTHR23151">
    <property type="entry name" value="DIHYDROLIPOAMIDE ACETYL/SUCCINYL-TRANSFERASE-RELATED"/>
    <property type="match status" value="1"/>
</dbReference>
<dbReference type="Gene3D" id="4.10.320.10">
    <property type="entry name" value="E3-binding domain"/>
    <property type="match status" value="1"/>
</dbReference>
<dbReference type="PROSITE" id="PS51826">
    <property type="entry name" value="PSBD"/>
    <property type="match status" value="1"/>
</dbReference>
<feature type="compositionally biased region" description="Low complexity" evidence="5">
    <location>
        <begin position="684"/>
        <end position="720"/>
    </location>
</feature>
<feature type="region of interest" description="Disordered" evidence="5">
    <location>
        <begin position="811"/>
        <end position="833"/>
    </location>
</feature>
<dbReference type="GO" id="GO:0006086">
    <property type="term" value="P:pyruvate decarboxylation to acetyl-CoA"/>
    <property type="evidence" value="ECO:0007669"/>
    <property type="project" value="InterPro"/>
</dbReference>
<feature type="compositionally biased region" description="Basic and acidic residues" evidence="5">
    <location>
        <begin position="811"/>
        <end position="823"/>
    </location>
</feature>
<feature type="region of interest" description="Disordered" evidence="5">
    <location>
        <begin position="1203"/>
        <end position="1224"/>
    </location>
</feature>
<keyword evidence="4" id="KW-0175">Coiled coil</keyword>
<dbReference type="Gene3D" id="3.30.559.10">
    <property type="entry name" value="Chloramphenicol acetyltransferase-like domain"/>
    <property type="match status" value="1"/>
</dbReference>
<feature type="compositionally biased region" description="Polar residues" evidence="5">
    <location>
        <begin position="418"/>
        <end position="433"/>
    </location>
</feature>
<dbReference type="InterPro" id="IPR057971">
    <property type="entry name" value="PKHA4-7_TBCA"/>
</dbReference>
<feature type="compositionally biased region" description="Basic and acidic residues" evidence="5">
    <location>
        <begin position="554"/>
        <end position="565"/>
    </location>
</feature>
<sequence length="1537" mass="170591">MPRQSNVNSSLRADGRQVTQTGGASGLVRVSAGELLGRTHEELVLLLIQLRRQNATVLKAMETCHMEIEAQARLAELDTPRRLENLQKLEELKRHLMDLEKQYEKSKPLVNLVDNMVKLGSLYNRNTANGTSNVSGSRHDLMHENARDHRDRLEFNQRVQEQRLLAEERRDWDRLSPDHGQLQAKVQQLYKLDRLLQEESGTLHSLQQDKEILEKALGGLRHKLQGSRSNLAEAERYRKQQLLLERELSRVRVLLAHNSKKLEETVAENARLEQDLVVLRQKVQASRRYAGNITRDTSSTTAPLEAELRRMQQLVGDLQRQRKELSIQVRQLTEKSHSLVQQIRPQPLHAPQVHHPKKRTQNSWLETDLDSGITLDHGLDSPSSPSLSISPPNKQNDNSHQRYGSPTQYKDLSPLNRPLNQQSFAQPSQNHISALSPQLREQIQQHQLKQQLLKDQMQGKGSAIQVAPLYVNTDSRITGDYVADTSKHNGNMLLNGTPHSAPEYIPPPPPPPPLNEETLLLNDNYRQNEDNKFAGLMHNREKQEIKTVRIVKRESERRQRDRGDRTGNIGIPLTNGLQAPGGAKRLCDDDLGGSQKFEKAQLGRVVEESPSIIHAQSTVQLSEIDDVQFQRSMSLPRGFGGQKQHSGIHYGPVVPPPRSDSMHALKSMMARRHKIRFESHDGSSDSTLSPYTDSPTSSSYVPMSSPNYSTASSYSPSQNQNYPPQAAMVTAQPHYPNHPFGPPYRQYDKTVTLADTASSELTSPTNSGVHDARPVAVASAAANANQSESPQLSPVFKSEAAKQIIKEMTEKKVEGPRRRQIPREKRRHYTVSSSKPVLDLEDTFSKMGMGRARDDLDMERALRPRINAPDVVRSTLSHKELKYNESTIDQLLGTPNKIVIPERYIPEQTPELTAEEQEQRLKKAEAIRKMLSETTVTAAPEGGDDDSNVEKSDTLKRKVVEEKRQREHILQLNQILAKQVMEKSKMVAVKGKELLMPSLSPTMETGTIVKWFKKEGDSINPGDAIADIQTDKAIVTMEFDDEGVLAKIIVPEGTKDVKVGTLIALTVEADEDWKTVEMPDRPVETPPAAAAAAPSETSPAVTKVEAPPPGQQYIPMPALSPTMTTGTIVKWLKQEGDEIQPGDALADIQTDKAIMTFELEEEGVLAKILVPEGSEVQIGQLIAVTVEKGMDWKQAVIPTSTKPDAAVAPSSTQPTAPIDARPSSSGQVYGLAVRRLLEEYGLNSDSIKGTGRTNRLLKSDVLAYIQAHNVNKVAPKSASAPAKTDKAPSPSPTKTPVLPGQPALYKDIEVSNIRAIIAKRLCESKRTIPHSYAVIDITIDKLIELRKNLKTDDINVSINDFVIKAVAHALLECPDINALYENGQVVRVPKVDVCVAVAIPAGLIAPIIFDTATKSLADISKNIRELAEKAKNGQLKPYEFQGGTFSISNLGMFGIKEFSAIINPPQTAILAVGSGREELDSSLAKVTKMTVKLSYDRRAIDEDQAANFLAIVRAMLEDPAFLIAGKTQASRYKRDAY</sequence>
<dbReference type="Proteomes" id="UP000036403">
    <property type="component" value="Unassembled WGS sequence"/>
</dbReference>
<dbReference type="SUPFAM" id="SSF51230">
    <property type="entry name" value="Single hybrid motif"/>
    <property type="match status" value="2"/>
</dbReference>
<feature type="domain" description="Peripheral subunit-binding (PSBD)" evidence="7">
    <location>
        <begin position="1228"/>
        <end position="1265"/>
    </location>
</feature>
<dbReference type="Pfam" id="PF02817">
    <property type="entry name" value="E3_binding"/>
    <property type="match status" value="1"/>
</dbReference>
<evidence type="ECO:0000256" key="5">
    <source>
        <dbReference type="SAM" id="MobiDB-lite"/>
    </source>
</evidence>
<feature type="compositionally biased region" description="Low complexity" evidence="5">
    <location>
        <begin position="381"/>
        <end position="392"/>
    </location>
</feature>
<dbReference type="InterPro" id="IPR045257">
    <property type="entry name" value="E2/Pdx1"/>
</dbReference>
<dbReference type="PROSITE" id="PS50968">
    <property type="entry name" value="BIOTINYL_LIPOYL"/>
    <property type="match status" value="2"/>
</dbReference>
<feature type="region of interest" description="Disordered" evidence="5">
    <location>
        <begin position="554"/>
        <end position="582"/>
    </location>
</feature>
<dbReference type="InterPro" id="IPR000089">
    <property type="entry name" value="Biotin_lipoyl"/>
</dbReference>
<dbReference type="STRING" id="67767.A0A0J7KSA4"/>
<dbReference type="InterPro" id="IPR003016">
    <property type="entry name" value="2-oxoA_DH_lipoyl-BS"/>
</dbReference>
<gene>
    <name evidence="8" type="ORF">RF55_6622</name>
</gene>
<feature type="coiled-coil region" evidence="4">
    <location>
        <begin position="196"/>
        <end position="223"/>
    </location>
</feature>
<evidence type="ECO:0000259" key="7">
    <source>
        <dbReference type="PROSITE" id="PS51826"/>
    </source>
</evidence>
<dbReference type="GO" id="GO:0005739">
    <property type="term" value="C:mitochondrion"/>
    <property type="evidence" value="ECO:0007669"/>
    <property type="project" value="TreeGrafter"/>
</dbReference>
<feature type="domain" description="Lipoyl-binding" evidence="6">
    <location>
        <begin position="991"/>
        <end position="1067"/>
    </location>
</feature>
<comment type="similarity">
    <text evidence="1">Belongs to the 2-oxoacid dehydrogenase family.</text>
</comment>
<feature type="region of interest" description="Disordered" evidence="5">
    <location>
        <begin position="1079"/>
        <end position="1105"/>
    </location>
</feature>